<keyword evidence="2" id="KW-1185">Reference proteome</keyword>
<dbReference type="HOGENOM" id="CLU_2321807_0_0_1"/>
<protein>
    <submittedName>
        <fullName evidence="1">Uncharacterized protein</fullName>
    </submittedName>
</protein>
<evidence type="ECO:0000313" key="2">
    <source>
        <dbReference type="Proteomes" id="UP000054097"/>
    </source>
</evidence>
<reference evidence="2" key="2">
    <citation type="submission" date="2015-01" db="EMBL/GenBank/DDBJ databases">
        <title>Evolutionary Origins and Diversification of the Mycorrhizal Mutualists.</title>
        <authorList>
            <consortium name="DOE Joint Genome Institute"/>
            <consortium name="Mycorrhizal Genomics Consortium"/>
            <person name="Kohler A."/>
            <person name="Kuo A."/>
            <person name="Nagy L.G."/>
            <person name="Floudas D."/>
            <person name="Copeland A."/>
            <person name="Barry K.W."/>
            <person name="Cichocki N."/>
            <person name="Veneault-Fourrey C."/>
            <person name="LaButti K."/>
            <person name="Lindquist E.A."/>
            <person name="Lipzen A."/>
            <person name="Lundell T."/>
            <person name="Morin E."/>
            <person name="Murat C."/>
            <person name="Riley R."/>
            <person name="Ohm R."/>
            <person name="Sun H."/>
            <person name="Tunlid A."/>
            <person name="Henrissat B."/>
            <person name="Grigoriev I.V."/>
            <person name="Hibbett D.S."/>
            <person name="Martin F."/>
        </authorList>
    </citation>
    <scope>NUCLEOTIDE SEQUENCE [LARGE SCALE GENOMIC DNA]</scope>
    <source>
        <strain evidence="2">MAFF 305830</strain>
    </source>
</reference>
<evidence type="ECO:0000313" key="1">
    <source>
        <dbReference type="EMBL" id="KIM26309.1"/>
    </source>
</evidence>
<dbReference type="EMBL" id="KN824307">
    <property type="protein sequence ID" value="KIM26309.1"/>
    <property type="molecule type" value="Genomic_DNA"/>
</dbReference>
<dbReference type="Proteomes" id="UP000054097">
    <property type="component" value="Unassembled WGS sequence"/>
</dbReference>
<accession>A0A0C3B290</accession>
<dbReference type="AlphaFoldDB" id="A0A0C3B290"/>
<sequence>MPSVDTLTYYNQSTVVRARHQPARAQSTHSRSIIRMPSSSESVFSPLVANTLTSYNQNTVVRARYKSLMPNRHSRSTVSTPSLEPAIVSLVHMQHAHIL</sequence>
<proteinExistence type="predicted"/>
<organism evidence="1 2">
    <name type="scientific">Serendipita vermifera MAFF 305830</name>
    <dbReference type="NCBI Taxonomy" id="933852"/>
    <lineage>
        <taxon>Eukaryota</taxon>
        <taxon>Fungi</taxon>
        <taxon>Dikarya</taxon>
        <taxon>Basidiomycota</taxon>
        <taxon>Agaricomycotina</taxon>
        <taxon>Agaricomycetes</taxon>
        <taxon>Sebacinales</taxon>
        <taxon>Serendipitaceae</taxon>
        <taxon>Serendipita</taxon>
    </lineage>
</organism>
<name>A0A0C3B290_SERVB</name>
<gene>
    <name evidence="1" type="ORF">M408DRAFT_195261</name>
</gene>
<reference evidence="1 2" key="1">
    <citation type="submission" date="2014-04" db="EMBL/GenBank/DDBJ databases">
        <authorList>
            <consortium name="DOE Joint Genome Institute"/>
            <person name="Kuo A."/>
            <person name="Zuccaro A."/>
            <person name="Kohler A."/>
            <person name="Nagy L.G."/>
            <person name="Floudas D."/>
            <person name="Copeland A."/>
            <person name="Barry K.W."/>
            <person name="Cichocki N."/>
            <person name="Veneault-Fourrey C."/>
            <person name="LaButti K."/>
            <person name="Lindquist E.A."/>
            <person name="Lipzen A."/>
            <person name="Lundell T."/>
            <person name="Morin E."/>
            <person name="Murat C."/>
            <person name="Sun H."/>
            <person name="Tunlid A."/>
            <person name="Henrissat B."/>
            <person name="Grigoriev I.V."/>
            <person name="Hibbett D.S."/>
            <person name="Martin F."/>
            <person name="Nordberg H.P."/>
            <person name="Cantor M.N."/>
            <person name="Hua S.X."/>
        </authorList>
    </citation>
    <scope>NUCLEOTIDE SEQUENCE [LARGE SCALE GENOMIC DNA]</scope>
    <source>
        <strain evidence="1 2">MAFF 305830</strain>
    </source>
</reference>